<protein>
    <submittedName>
        <fullName evidence="1">Uncharacterized protein</fullName>
    </submittedName>
</protein>
<keyword evidence="2" id="KW-1185">Reference proteome</keyword>
<dbReference type="EMBL" id="BONY01000010">
    <property type="protein sequence ID" value="GIH03958.1"/>
    <property type="molecule type" value="Genomic_DNA"/>
</dbReference>
<accession>A0A8J3VFJ9</accession>
<gene>
    <name evidence="1" type="ORF">Rhe02_20250</name>
</gene>
<dbReference type="Proteomes" id="UP000612899">
    <property type="component" value="Unassembled WGS sequence"/>
</dbReference>
<dbReference type="RefSeq" id="WP_203907860.1">
    <property type="nucleotide sequence ID" value="NZ_BONY01000010.1"/>
</dbReference>
<comment type="caution">
    <text evidence="1">The sequence shown here is derived from an EMBL/GenBank/DDBJ whole genome shotgun (WGS) entry which is preliminary data.</text>
</comment>
<sequence length="105" mass="10813">MAGQLEFAEDFPQLLPDPPQAHVQFSVKWKCENTGDEPTPEAGVQIDVLDSSGNPLLTSIGRNVAALSPGQTDEDTVGVGAVGSGSGTVRVTINGLVATIPITVN</sequence>
<evidence type="ECO:0000313" key="2">
    <source>
        <dbReference type="Proteomes" id="UP000612899"/>
    </source>
</evidence>
<organism evidence="1 2">
    <name type="scientific">Rhizocola hellebori</name>
    <dbReference type="NCBI Taxonomy" id="1392758"/>
    <lineage>
        <taxon>Bacteria</taxon>
        <taxon>Bacillati</taxon>
        <taxon>Actinomycetota</taxon>
        <taxon>Actinomycetes</taxon>
        <taxon>Micromonosporales</taxon>
        <taxon>Micromonosporaceae</taxon>
        <taxon>Rhizocola</taxon>
    </lineage>
</organism>
<evidence type="ECO:0000313" key="1">
    <source>
        <dbReference type="EMBL" id="GIH03958.1"/>
    </source>
</evidence>
<reference evidence="1" key="1">
    <citation type="submission" date="2021-01" db="EMBL/GenBank/DDBJ databases">
        <title>Whole genome shotgun sequence of Rhizocola hellebori NBRC 109834.</title>
        <authorList>
            <person name="Komaki H."/>
            <person name="Tamura T."/>
        </authorList>
    </citation>
    <scope>NUCLEOTIDE SEQUENCE</scope>
    <source>
        <strain evidence="1">NBRC 109834</strain>
    </source>
</reference>
<proteinExistence type="predicted"/>
<dbReference type="AlphaFoldDB" id="A0A8J3VFJ9"/>
<name>A0A8J3VFJ9_9ACTN</name>